<evidence type="ECO:0000313" key="3">
    <source>
        <dbReference type="Proteomes" id="UP000501891"/>
    </source>
</evidence>
<dbReference type="KEGG" id="acru:HHL28_00285"/>
<gene>
    <name evidence="2" type="ORF">HHL28_00285</name>
</gene>
<organism evidence="2 3">
    <name type="scientific">Aerophototrophica crusticola</name>
    <dbReference type="NCBI Taxonomy" id="1709002"/>
    <lineage>
        <taxon>Bacteria</taxon>
        <taxon>Pseudomonadati</taxon>
        <taxon>Pseudomonadota</taxon>
        <taxon>Alphaproteobacteria</taxon>
        <taxon>Rhodospirillales</taxon>
        <taxon>Rhodospirillaceae</taxon>
        <taxon>Aerophototrophica</taxon>
    </lineage>
</organism>
<evidence type="ECO:0000313" key="2">
    <source>
        <dbReference type="EMBL" id="QJE71757.1"/>
    </source>
</evidence>
<evidence type="ECO:0000256" key="1">
    <source>
        <dbReference type="SAM" id="MobiDB-lite"/>
    </source>
</evidence>
<feature type="compositionally biased region" description="Basic and acidic residues" evidence="1">
    <location>
        <begin position="23"/>
        <end position="56"/>
    </location>
</feature>
<proteinExistence type="predicted"/>
<dbReference type="AlphaFoldDB" id="A0A858R2Z9"/>
<dbReference type="Proteomes" id="UP000501891">
    <property type="component" value="Chromosome"/>
</dbReference>
<sequence length="75" mass="7785">MAADSSKPGAEGQSPFADALRSNPKDNAEEAERLMGGDAAKRRETEQAQANKKDATEGGAGSQILGKSEQTLPPD</sequence>
<feature type="region of interest" description="Disordered" evidence="1">
    <location>
        <begin position="1"/>
        <end position="75"/>
    </location>
</feature>
<name>A0A858R2Z9_9PROT</name>
<accession>A0A858R2Z9</accession>
<dbReference type="EMBL" id="CP051775">
    <property type="protein sequence ID" value="QJE71757.1"/>
    <property type="molecule type" value="Genomic_DNA"/>
</dbReference>
<keyword evidence="3" id="KW-1185">Reference proteome</keyword>
<protein>
    <submittedName>
        <fullName evidence="2">Uncharacterized protein</fullName>
    </submittedName>
</protein>
<reference evidence="2" key="1">
    <citation type="submission" date="2020-04" db="EMBL/GenBank/DDBJ databases">
        <title>A desert anoxygenic phototrophic bacterium fixes CO2 using RubisCO under aerobic conditions.</title>
        <authorList>
            <person name="Tang K."/>
        </authorList>
    </citation>
    <scope>NUCLEOTIDE SEQUENCE [LARGE SCALE GENOMIC DNA]</scope>
    <source>
        <strain evidence="2">MIMtkB3</strain>
    </source>
</reference>